<dbReference type="EMBL" id="KQ459602">
    <property type="protein sequence ID" value="KPI93375.1"/>
    <property type="molecule type" value="Genomic_DNA"/>
</dbReference>
<evidence type="ECO:0000256" key="9">
    <source>
        <dbReference type="ARBA" id="ARBA00032183"/>
    </source>
</evidence>
<keyword evidence="6" id="KW-0969">Cilium</keyword>
<dbReference type="STRING" id="66420.A0A194PQG6"/>
<dbReference type="PANTHER" id="PTHR14871:SF1">
    <property type="entry name" value="DYNEIN REGULATORY COMPLEX PROTEIN 9"/>
    <property type="match status" value="1"/>
</dbReference>
<keyword evidence="4" id="KW-0963">Cytoplasm</keyword>
<comment type="subcellular location">
    <subcellularLocation>
        <location evidence="1">Cytoplasm</location>
        <location evidence="1">Cytoskeleton</location>
        <location evidence="1">Flagellum axoneme</location>
    </subcellularLocation>
</comment>
<feature type="chain" id="PRO_5008263506" description="Dynein regulatory complex protein 9" evidence="10">
    <location>
        <begin position="23"/>
        <end position="251"/>
    </location>
</feature>
<feature type="signal peptide" evidence="10">
    <location>
        <begin position="1"/>
        <end position="22"/>
    </location>
</feature>
<dbReference type="PANTHER" id="PTHR14871">
    <property type="entry name" value="DYNEIN REGULATORY COMPLEX PROTEIN 9"/>
    <property type="match status" value="1"/>
</dbReference>
<organism evidence="11 12">
    <name type="scientific">Papilio xuthus</name>
    <name type="common">Asian swallowtail butterfly</name>
    <dbReference type="NCBI Taxonomy" id="66420"/>
    <lineage>
        <taxon>Eukaryota</taxon>
        <taxon>Metazoa</taxon>
        <taxon>Ecdysozoa</taxon>
        <taxon>Arthropoda</taxon>
        <taxon>Hexapoda</taxon>
        <taxon>Insecta</taxon>
        <taxon>Pterygota</taxon>
        <taxon>Neoptera</taxon>
        <taxon>Endopterygota</taxon>
        <taxon>Lepidoptera</taxon>
        <taxon>Glossata</taxon>
        <taxon>Ditrysia</taxon>
        <taxon>Papilionoidea</taxon>
        <taxon>Papilionidae</taxon>
        <taxon>Papilioninae</taxon>
        <taxon>Papilio</taxon>
    </lineage>
</organism>
<proteinExistence type="inferred from homology"/>
<accession>A0A194PQG6</accession>
<dbReference type="CDD" id="cd23766">
    <property type="entry name" value="IQCG"/>
    <property type="match status" value="1"/>
</dbReference>
<protein>
    <recommendedName>
        <fullName evidence="3">Dynein regulatory complex protein 9</fullName>
    </recommendedName>
    <alternativeName>
        <fullName evidence="9">IQ domain-containing protein G</fullName>
    </alternativeName>
</protein>
<evidence type="ECO:0000256" key="7">
    <source>
        <dbReference type="ARBA" id="ARBA00023212"/>
    </source>
</evidence>
<evidence type="ECO:0000256" key="1">
    <source>
        <dbReference type="ARBA" id="ARBA00004611"/>
    </source>
</evidence>
<dbReference type="InterPro" id="IPR042618">
    <property type="entry name" value="IQCG"/>
</dbReference>
<evidence type="ECO:0000256" key="4">
    <source>
        <dbReference type="ARBA" id="ARBA00022490"/>
    </source>
</evidence>
<reference evidence="11 12" key="1">
    <citation type="journal article" date="2015" name="Nat. Commun.">
        <title>Outbred genome sequencing and CRISPR/Cas9 gene editing in butterflies.</title>
        <authorList>
            <person name="Li X."/>
            <person name="Fan D."/>
            <person name="Zhang W."/>
            <person name="Liu G."/>
            <person name="Zhang L."/>
            <person name="Zhao L."/>
            <person name="Fang X."/>
            <person name="Chen L."/>
            <person name="Dong Y."/>
            <person name="Chen Y."/>
            <person name="Ding Y."/>
            <person name="Zhao R."/>
            <person name="Feng M."/>
            <person name="Zhu Y."/>
            <person name="Feng Y."/>
            <person name="Jiang X."/>
            <person name="Zhu D."/>
            <person name="Xiang H."/>
            <person name="Feng X."/>
            <person name="Li S."/>
            <person name="Wang J."/>
            <person name="Zhang G."/>
            <person name="Kronforst M.R."/>
            <person name="Wang W."/>
        </authorList>
    </citation>
    <scope>NUCLEOTIDE SEQUENCE [LARGE SCALE GENOMIC DNA]</scope>
    <source>
        <strain evidence="11">Ya'a_city_454_Px</strain>
        <tissue evidence="11">Whole body</tissue>
    </source>
</reference>
<dbReference type="SMART" id="SM00015">
    <property type="entry name" value="IQ"/>
    <property type="match status" value="1"/>
</dbReference>
<keyword evidence="10" id="KW-0732">Signal</keyword>
<evidence type="ECO:0000256" key="5">
    <source>
        <dbReference type="ARBA" id="ARBA00022846"/>
    </source>
</evidence>
<dbReference type="PROSITE" id="PS50096">
    <property type="entry name" value="IQ"/>
    <property type="match status" value="1"/>
</dbReference>
<dbReference type="InterPro" id="IPR000048">
    <property type="entry name" value="IQ_motif_EF-hand-BS"/>
</dbReference>
<dbReference type="Proteomes" id="UP000053268">
    <property type="component" value="Unassembled WGS sequence"/>
</dbReference>
<dbReference type="GO" id="GO:0005737">
    <property type="term" value="C:cytoplasm"/>
    <property type="evidence" value="ECO:0007669"/>
    <property type="project" value="TreeGrafter"/>
</dbReference>
<evidence type="ECO:0000256" key="10">
    <source>
        <dbReference type="SAM" id="SignalP"/>
    </source>
</evidence>
<keyword evidence="12" id="KW-1185">Reference proteome</keyword>
<evidence type="ECO:0000313" key="11">
    <source>
        <dbReference type="EMBL" id="KPI93375.1"/>
    </source>
</evidence>
<dbReference type="Pfam" id="PF00612">
    <property type="entry name" value="IQ"/>
    <property type="match status" value="1"/>
</dbReference>
<keyword evidence="7" id="KW-0206">Cytoskeleton</keyword>
<keyword evidence="8" id="KW-0966">Cell projection</keyword>
<name>A0A194PQG6_PAPXU</name>
<dbReference type="GO" id="GO:0031514">
    <property type="term" value="C:motile cilium"/>
    <property type="evidence" value="ECO:0007669"/>
    <property type="project" value="TreeGrafter"/>
</dbReference>
<keyword evidence="5" id="KW-0282">Flagellum</keyword>
<evidence type="ECO:0000313" key="12">
    <source>
        <dbReference type="Proteomes" id="UP000053268"/>
    </source>
</evidence>
<evidence type="ECO:0000256" key="2">
    <source>
        <dbReference type="ARBA" id="ARBA00008222"/>
    </source>
</evidence>
<sequence length="251" mass="29746">MDGLLFVLILEVSLLQIRILEKSSVRNVQQHELANKSDQQELEKLSRDRLVDNSNHELITKRYLWEIQMLESDEKIASFKDQIRDATRNAKAQLCYAEKWINATAEAVDLRFQVKPKPLPNKDHELRVHGEIAQTYELETKEREELLEQWRTRYAEDTARISRHVTEQREKLRVTTARRLELQKLYDLHAGEMRAWLTFKRERAARLAREEHAKAAATRIQSWWRGLMVRRALGAFKHLRNSKKSAVKKKK</sequence>
<evidence type="ECO:0000256" key="3">
    <source>
        <dbReference type="ARBA" id="ARBA00013738"/>
    </source>
</evidence>
<evidence type="ECO:0000256" key="6">
    <source>
        <dbReference type="ARBA" id="ARBA00023069"/>
    </source>
</evidence>
<comment type="similarity">
    <text evidence="2">Belongs to the DRC9 family.</text>
</comment>
<dbReference type="GO" id="GO:0044782">
    <property type="term" value="P:cilium organization"/>
    <property type="evidence" value="ECO:0007669"/>
    <property type="project" value="TreeGrafter"/>
</dbReference>
<evidence type="ECO:0000256" key="8">
    <source>
        <dbReference type="ARBA" id="ARBA00023273"/>
    </source>
</evidence>
<gene>
    <name evidence="11" type="ORF">RR46_10635</name>
</gene>
<dbReference type="AlphaFoldDB" id="A0A194PQG6"/>